<organism evidence="1 2">
    <name type="scientific">Penicillium frequentans</name>
    <dbReference type="NCBI Taxonomy" id="3151616"/>
    <lineage>
        <taxon>Eukaryota</taxon>
        <taxon>Fungi</taxon>
        <taxon>Dikarya</taxon>
        <taxon>Ascomycota</taxon>
        <taxon>Pezizomycotina</taxon>
        <taxon>Eurotiomycetes</taxon>
        <taxon>Eurotiomycetidae</taxon>
        <taxon>Eurotiales</taxon>
        <taxon>Aspergillaceae</taxon>
        <taxon>Penicillium</taxon>
    </lineage>
</organism>
<evidence type="ECO:0000313" key="1">
    <source>
        <dbReference type="EMBL" id="KAJ5556809.1"/>
    </source>
</evidence>
<keyword evidence="2" id="KW-1185">Reference proteome</keyword>
<sequence>MGVAQLAYTKRKLTAQSYFLDTTGDDRDVRLIPWYEGSVTELSLGVRNPERDASDALDGSDFRSLTHTEFTCCTKMRL</sequence>
<comment type="caution">
    <text evidence="1">The sequence shown here is derived from an EMBL/GenBank/DDBJ whole genome shotgun (WGS) entry which is preliminary data.</text>
</comment>
<accession>A0AAD6D6C2</accession>
<dbReference type="Proteomes" id="UP001220324">
    <property type="component" value="Unassembled WGS sequence"/>
</dbReference>
<proteinExistence type="predicted"/>
<dbReference type="EMBL" id="JAQIZZ010000001">
    <property type="protein sequence ID" value="KAJ5556809.1"/>
    <property type="molecule type" value="Genomic_DNA"/>
</dbReference>
<reference evidence="1 2" key="1">
    <citation type="journal article" date="2023" name="IMA Fungus">
        <title>Comparative genomic study of the Penicillium genus elucidates a diverse pangenome and 15 lateral gene transfer events.</title>
        <authorList>
            <person name="Petersen C."/>
            <person name="Sorensen T."/>
            <person name="Nielsen M.R."/>
            <person name="Sondergaard T.E."/>
            <person name="Sorensen J.L."/>
            <person name="Fitzpatrick D.A."/>
            <person name="Frisvad J.C."/>
            <person name="Nielsen K.L."/>
        </authorList>
    </citation>
    <scope>NUCLEOTIDE SEQUENCE [LARGE SCALE GENOMIC DNA]</scope>
    <source>
        <strain evidence="1 2">IBT 35679</strain>
    </source>
</reference>
<name>A0AAD6D6C2_9EURO</name>
<dbReference type="AlphaFoldDB" id="A0AAD6D6C2"/>
<evidence type="ECO:0000313" key="2">
    <source>
        <dbReference type="Proteomes" id="UP001220324"/>
    </source>
</evidence>
<gene>
    <name evidence="1" type="ORF">N7494_000724</name>
</gene>
<protein>
    <submittedName>
        <fullName evidence="1">Uncharacterized protein</fullName>
    </submittedName>
</protein>